<dbReference type="InterPro" id="IPR023087">
    <property type="entry name" value="Flg_Motor_Flig_C"/>
</dbReference>
<name>E6QMC4_9ZZZZ</name>
<organism evidence="14">
    <name type="scientific">mine drainage metagenome</name>
    <dbReference type="NCBI Taxonomy" id="410659"/>
    <lineage>
        <taxon>unclassified sequences</taxon>
        <taxon>metagenomes</taxon>
        <taxon>ecological metagenomes</taxon>
    </lineage>
</organism>
<dbReference type="Pfam" id="PF01706">
    <property type="entry name" value="FliG_C"/>
    <property type="match status" value="1"/>
</dbReference>
<dbReference type="GO" id="GO:0003774">
    <property type="term" value="F:cytoskeletal motor activity"/>
    <property type="evidence" value="ECO:0007669"/>
    <property type="project" value="InterPro"/>
</dbReference>
<evidence type="ECO:0000259" key="11">
    <source>
        <dbReference type="Pfam" id="PF01706"/>
    </source>
</evidence>
<dbReference type="Gene3D" id="1.10.220.30">
    <property type="match status" value="3"/>
</dbReference>
<keyword evidence="14" id="KW-0966">Cell projection</keyword>
<comment type="subcellular location">
    <subcellularLocation>
        <location evidence="1">Bacterial flagellum basal body</location>
    </subcellularLocation>
    <subcellularLocation>
        <location evidence="2">Cell membrane</location>
        <topology evidence="2">Peripheral membrane protein</topology>
        <orientation evidence="2">Cytoplasmic side</orientation>
    </subcellularLocation>
</comment>
<keyword evidence="9" id="KW-0975">Bacterial flagellum</keyword>
<evidence type="ECO:0000313" key="14">
    <source>
        <dbReference type="EMBL" id="CBI08395.1"/>
    </source>
</evidence>
<dbReference type="PANTHER" id="PTHR30534:SF0">
    <property type="entry name" value="FLAGELLAR MOTOR SWITCH PROTEIN FLIG"/>
    <property type="match status" value="1"/>
</dbReference>
<evidence type="ECO:0000256" key="4">
    <source>
        <dbReference type="ARBA" id="ARBA00021870"/>
    </source>
</evidence>
<feature type="region of interest" description="Disordered" evidence="10">
    <location>
        <begin position="1"/>
        <end position="21"/>
    </location>
</feature>
<evidence type="ECO:0000256" key="2">
    <source>
        <dbReference type="ARBA" id="ARBA00004413"/>
    </source>
</evidence>
<dbReference type="Pfam" id="PF14841">
    <property type="entry name" value="FliG_M"/>
    <property type="match status" value="1"/>
</dbReference>
<dbReference type="SUPFAM" id="SSF48029">
    <property type="entry name" value="FliG"/>
    <property type="match status" value="2"/>
</dbReference>
<dbReference type="InterPro" id="IPR000090">
    <property type="entry name" value="Flg_Motor_Flig"/>
</dbReference>
<dbReference type="PIRSF" id="PIRSF003161">
    <property type="entry name" value="FliG"/>
    <property type="match status" value="1"/>
</dbReference>
<dbReference type="PRINTS" id="PR00954">
    <property type="entry name" value="FLGMOTORFLIG"/>
</dbReference>
<evidence type="ECO:0000256" key="9">
    <source>
        <dbReference type="ARBA" id="ARBA00023143"/>
    </source>
</evidence>
<dbReference type="InterPro" id="IPR028263">
    <property type="entry name" value="FliG_N"/>
</dbReference>
<dbReference type="Pfam" id="PF14842">
    <property type="entry name" value="FliG_N"/>
    <property type="match status" value="1"/>
</dbReference>
<feature type="domain" description="Flagellar motor switch protein FliG N-terminal" evidence="13">
    <location>
        <begin position="33"/>
        <end position="130"/>
    </location>
</feature>
<evidence type="ECO:0000256" key="3">
    <source>
        <dbReference type="ARBA" id="ARBA00010299"/>
    </source>
</evidence>
<dbReference type="InterPro" id="IPR011002">
    <property type="entry name" value="FliG_a-hlx"/>
</dbReference>
<keyword evidence="7" id="KW-0283">Flagellar rotation</keyword>
<protein>
    <recommendedName>
        <fullName evidence="4">Flagellar motor switch protein FliG</fullName>
    </recommendedName>
</protein>
<feature type="domain" description="Flagellar motor switch protein FliG middle" evidence="12">
    <location>
        <begin position="147"/>
        <end position="218"/>
    </location>
</feature>
<dbReference type="GO" id="GO:0005886">
    <property type="term" value="C:plasma membrane"/>
    <property type="evidence" value="ECO:0007669"/>
    <property type="project" value="UniProtKB-SubCell"/>
</dbReference>
<evidence type="ECO:0000256" key="7">
    <source>
        <dbReference type="ARBA" id="ARBA00022779"/>
    </source>
</evidence>
<gene>
    <name evidence="14" type="ORF">CARN6_1856</name>
</gene>
<dbReference type="PANTHER" id="PTHR30534">
    <property type="entry name" value="FLAGELLAR MOTOR SWITCH PROTEIN FLIG"/>
    <property type="match status" value="1"/>
</dbReference>
<dbReference type="InterPro" id="IPR032779">
    <property type="entry name" value="FliG_M"/>
</dbReference>
<keyword evidence="14" id="KW-0282">Flagellum</keyword>
<evidence type="ECO:0000259" key="13">
    <source>
        <dbReference type="Pfam" id="PF14842"/>
    </source>
</evidence>
<evidence type="ECO:0000259" key="12">
    <source>
        <dbReference type="Pfam" id="PF14841"/>
    </source>
</evidence>
<dbReference type="NCBIfam" id="TIGR00207">
    <property type="entry name" value="fliG"/>
    <property type="match status" value="1"/>
</dbReference>
<keyword evidence="8" id="KW-0472">Membrane</keyword>
<evidence type="ECO:0000256" key="6">
    <source>
        <dbReference type="ARBA" id="ARBA00022500"/>
    </source>
</evidence>
<dbReference type="AlphaFoldDB" id="E6QMC4"/>
<reference evidence="14" key="1">
    <citation type="submission" date="2009-10" db="EMBL/GenBank/DDBJ databases">
        <title>Diversity of trophic interactions inside an arsenic-rich microbial ecosystem.</title>
        <authorList>
            <person name="Bertin P.N."/>
            <person name="Heinrich-Salmeron A."/>
            <person name="Pelletier E."/>
            <person name="Goulhen-Chollet F."/>
            <person name="Arsene-Ploetze F."/>
            <person name="Gallien S."/>
            <person name="Calteau A."/>
            <person name="Vallenet D."/>
            <person name="Casiot C."/>
            <person name="Chane-Woon-Ming B."/>
            <person name="Giloteaux L."/>
            <person name="Barakat M."/>
            <person name="Bonnefoy V."/>
            <person name="Bruneel O."/>
            <person name="Chandler M."/>
            <person name="Cleiss J."/>
            <person name="Duran R."/>
            <person name="Elbaz-Poulichet F."/>
            <person name="Fonknechten N."/>
            <person name="Lauga B."/>
            <person name="Mornico D."/>
            <person name="Ortet P."/>
            <person name="Schaeffer C."/>
            <person name="Siguier P."/>
            <person name="Alexander Thil Smith A."/>
            <person name="Van Dorsselaer A."/>
            <person name="Weissenbach J."/>
            <person name="Medigue C."/>
            <person name="Le Paslier D."/>
        </authorList>
    </citation>
    <scope>NUCLEOTIDE SEQUENCE</scope>
</reference>
<keyword evidence="6" id="KW-0145">Chemotaxis</keyword>
<comment type="similarity">
    <text evidence="3">Belongs to the FliG family.</text>
</comment>
<evidence type="ECO:0000256" key="8">
    <source>
        <dbReference type="ARBA" id="ARBA00023136"/>
    </source>
</evidence>
<dbReference type="GO" id="GO:0006935">
    <property type="term" value="P:chemotaxis"/>
    <property type="evidence" value="ECO:0007669"/>
    <property type="project" value="UniProtKB-KW"/>
</dbReference>
<keyword evidence="14" id="KW-0969">Cilium</keyword>
<feature type="compositionally biased region" description="Basic and acidic residues" evidence="10">
    <location>
        <begin position="1"/>
        <end position="10"/>
    </location>
</feature>
<accession>E6QMC4</accession>
<evidence type="ECO:0000256" key="10">
    <source>
        <dbReference type="SAM" id="MobiDB-lite"/>
    </source>
</evidence>
<proteinExistence type="inferred from homology"/>
<sequence>MAEQDMERAPTEGAGLAEYGQNGTAQRRMTATLNGVRKAAILLVAVGEDIAKDILRALPEPDVQRLTEELADLKAVPPEVSASILDEFWELLETQHVMMHGGLAFASRLLQDAFGKQRADDLLLLVRRAQEASQGDLAKLQKTDPLQLGKLLDSEHPQTIALVLAHLDPRRASTVLDNLSEEHKVVSVRRLAEMRQFSPEMAQKVAQILHRRLENVGDTKRKSYSGFKAVADLLNRQNAEEAKRILEVIEESDAELALSIRNLMFTFEDLVTVPPATIREIVSGVDKKQLALALRGANEELRAQVFKSMSSRAVEMLREDMEVLGPVRSREVAAAQQEILNLARRLEAEGKVILKMEMGDEMMA</sequence>
<comment type="caution">
    <text evidence="14">The sequence shown here is derived from an EMBL/GenBank/DDBJ whole genome shotgun (WGS) entry which is preliminary data.</text>
</comment>
<dbReference type="GO" id="GO:0009425">
    <property type="term" value="C:bacterial-type flagellum basal body"/>
    <property type="evidence" value="ECO:0007669"/>
    <property type="project" value="UniProtKB-SubCell"/>
</dbReference>
<dbReference type="GO" id="GO:0071973">
    <property type="term" value="P:bacterial-type flagellum-dependent cell motility"/>
    <property type="evidence" value="ECO:0007669"/>
    <property type="project" value="InterPro"/>
</dbReference>
<keyword evidence="5" id="KW-1003">Cell membrane</keyword>
<evidence type="ECO:0000256" key="1">
    <source>
        <dbReference type="ARBA" id="ARBA00004117"/>
    </source>
</evidence>
<feature type="domain" description="Flagellar motor switch protein FliG C-terminal" evidence="11">
    <location>
        <begin position="249"/>
        <end position="354"/>
    </location>
</feature>
<dbReference type="EMBL" id="CABQ01000213">
    <property type="protein sequence ID" value="CBI08395.1"/>
    <property type="molecule type" value="Genomic_DNA"/>
</dbReference>
<evidence type="ECO:0000256" key="5">
    <source>
        <dbReference type="ARBA" id="ARBA00022475"/>
    </source>
</evidence>